<feature type="region of interest" description="Disordered" evidence="1">
    <location>
        <begin position="1"/>
        <end position="28"/>
    </location>
</feature>
<dbReference type="InterPro" id="IPR024747">
    <property type="entry name" value="Pyridox_Oxase-rel"/>
</dbReference>
<dbReference type="GeneID" id="31008813"/>
<evidence type="ECO:0000256" key="1">
    <source>
        <dbReference type="SAM" id="MobiDB-lite"/>
    </source>
</evidence>
<dbReference type="AlphaFoldDB" id="A0A1Q5Q775"/>
<protein>
    <submittedName>
        <fullName evidence="2">Uncharacterized protein</fullName>
    </submittedName>
</protein>
<evidence type="ECO:0000313" key="2">
    <source>
        <dbReference type="EMBL" id="OKL55699.1"/>
    </source>
</evidence>
<organism evidence="2 3">
    <name type="scientific">Talaromyces atroroseus</name>
    <dbReference type="NCBI Taxonomy" id="1441469"/>
    <lineage>
        <taxon>Eukaryota</taxon>
        <taxon>Fungi</taxon>
        <taxon>Dikarya</taxon>
        <taxon>Ascomycota</taxon>
        <taxon>Pezizomycotina</taxon>
        <taxon>Eurotiomycetes</taxon>
        <taxon>Eurotiomycetidae</taxon>
        <taxon>Eurotiales</taxon>
        <taxon>Trichocomaceae</taxon>
        <taxon>Talaromyces</taxon>
        <taxon>Talaromyces sect. Trachyspermi</taxon>
    </lineage>
</organism>
<dbReference type="SUPFAM" id="SSF50475">
    <property type="entry name" value="FMN-binding split barrel"/>
    <property type="match status" value="1"/>
</dbReference>
<proteinExistence type="predicted"/>
<dbReference type="Proteomes" id="UP000214365">
    <property type="component" value="Unassembled WGS sequence"/>
</dbReference>
<reference evidence="2 3" key="1">
    <citation type="submission" date="2015-06" db="EMBL/GenBank/DDBJ databases">
        <title>Talaromyces atroroseus IBT 11181 draft genome.</title>
        <authorList>
            <person name="Rasmussen K.B."/>
            <person name="Rasmussen S."/>
            <person name="Petersen B."/>
            <person name="Sicheritz-Ponten T."/>
            <person name="Mortensen U.H."/>
            <person name="Thrane U."/>
        </authorList>
    </citation>
    <scope>NUCLEOTIDE SEQUENCE [LARGE SCALE GENOMIC DNA]</scope>
    <source>
        <strain evidence="2 3">IBT 11181</strain>
    </source>
</reference>
<dbReference type="STRING" id="1441469.A0A1Q5Q775"/>
<dbReference type="PANTHER" id="PTHR34071:SF2">
    <property type="entry name" value="FLAVIN-NUCLEOTIDE-BINDING PROTEIN"/>
    <property type="match status" value="1"/>
</dbReference>
<gene>
    <name evidence="2" type="ORF">UA08_09057</name>
</gene>
<dbReference type="PANTHER" id="PTHR34071">
    <property type="entry name" value="5-NITROIMIDAZOLE ANTIBIOTICS RESISTANCE PROTEIN, NIMA-FAMILY-RELATED PROTEIN-RELATED"/>
    <property type="match status" value="1"/>
</dbReference>
<dbReference type="InterPro" id="IPR012349">
    <property type="entry name" value="Split_barrel_FMN-bd"/>
</dbReference>
<dbReference type="Pfam" id="PF12900">
    <property type="entry name" value="Pyridox_ox_2"/>
    <property type="match status" value="1"/>
</dbReference>
<evidence type="ECO:0000313" key="3">
    <source>
        <dbReference type="Proteomes" id="UP000214365"/>
    </source>
</evidence>
<dbReference type="Gene3D" id="2.30.110.10">
    <property type="entry name" value="Electron Transport, Fmn-binding Protein, Chain A"/>
    <property type="match status" value="1"/>
</dbReference>
<dbReference type="RefSeq" id="XP_020115820.1">
    <property type="nucleotide sequence ID" value="XM_020263949.1"/>
</dbReference>
<sequence>MGKFTSIRSPTGDMASTGPNPSPPWSNVYDPEVSKGVINSQPILHLSFPAVEDEFFRYKQNPETIYVHGHRQEPIKSRLEEVGSLPVTIAASKIHSYVLGYSGFATGYTWVSTVVNGVAHPFPVSNEFKEERLAVMDYILDSLIPDRSTNIRDLGNDVDHVSIVRIDVNETESHTHSIPAALVFEMKKDVSDQTVRENYWEGAVPTWQAFGDPIAGEHNRVREAPDYLTKFIEDQNAENKKNAENAASAPWPYDPIGS</sequence>
<keyword evidence="3" id="KW-1185">Reference proteome</keyword>
<dbReference type="EMBL" id="LFMY01000018">
    <property type="protein sequence ID" value="OKL55699.1"/>
    <property type="molecule type" value="Genomic_DNA"/>
</dbReference>
<feature type="region of interest" description="Disordered" evidence="1">
    <location>
        <begin position="235"/>
        <end position="258"/>
    </location>
</feature>
<accession>A0A1Q5Q775</accession>
<dbReference type="OrthoDB" id="444432at2759"/>
<comment type="caution">
    <text evidence="2">The sequence shown here is derived from an EMBL/GenBank/DDBJ whole genome shotgun (WGS) entry which is preliminary data.</text>
</comment>
<name>A0A1Q5Q775_TALAT</name>